<evidence type="ECO:0000256" key="10">
    <source>
        <dbReference type="ARBA" id="ARBA00023170"/>
    </source>
</evidence>
<dbReference type="EMBL" id="HE601135">
    <property type="protein sequence ID" value="CBX33007.2"/>
    <property type="molecule type" value="Genomic_DNA"/>
</dbReference>
<gene>
    <name evidence="20 22" type="ORF">CBG04967</name>
    <name evidence="20" type="ORF">CBG_04967</name>
</gene>
<dbReference type="GeneID" id="8580115"/>
<reference evidence="20 21" key="1">
    <citation type="journal article" date="2003" name="PLoS Biol.">
        <title>The genome sequence of Caenorhabditis briggsae: a platform for comparative genomics.</title>
        <authorList>
            <person name="Stein L.D."/>
            <person name="Bao Z."/>
            <person name="Blasiar D."/>
            <person name="Blumenthal T."/>
            <person name="Brent M.R."/>
            <person name="Chen N."/>
            <person name="Chinwalla A."/>
            <person name="Clarke L."/>
            <person name="Clee C."/>
            <person name="Coghlan A."/>
            <person name="Coulson A."/>
            <person name="D'Eustachio P."/>
            <person name="Fitch D.H."/>
            <person name="Fulton L.A."/>
            <person name="Fulton R.E."/>
            <person name="Griffiths-Jones S."/>
            <person name="Harris T.W."/>
            <person name="Hillier L.W."/>
            <person name="Kamath R."/>
            <person name="Kuwabara P.E."/>
            <person name="Mardis E.R."/>
            <person name="Marra M.A."/>
            <person name="Miner T.L."/>
            <person name="Minx P."/>
            <person name="Mullikin J.C."/>
            <person name="Plumb R.W."/>
            <person name="Rogers J."/>
            <person name="Schein J.E."/>
            <person name="Sohrmann M."/>
            <person name="Spieth J."/>
            <person name="Stajich J.E."/>
            <person name="Wei C."/>
            <person name="Willey D."/>
            <person name="Wilson R.K."/>
            <person name="Durbin R."/>
            <person name="Waterston R.H."/>
        </authorList>
    </citation>
    <scope>NUCLEOTIDE SEQUENCE [LARGE SCALE GENOMIC DNA]</scope>
    <source>
        <strain evidence="20 21">AF16</strain>
    </source>
</reference>
<keyword evidence="2" id="KW-1003">Cell membrane</keyword>
<evidence type="ECO:0000256" key="19">
    <source>
        <dbReference type="SAM" id="Phobius"/>
    </source>
</evidence>
<feature type="transmembrane region" description="Helical" evidence="19">
    <location>
        <begin position="193"/>
        <end position="215"/>
    </location>
</feature>
<evidence type="ECO:0000256" key="11">
    <source>
        <dbReference type="ARBA" id="ARBA00023180"/>
    </source>
</evidence>
<keyword evidence="21" id="KW-1185">Reference proteome</keyword>
<dbReference type="PANTHER" id="PTHR22943:SF29">
    <property type="entry name" value="SEVEN TM RECEPTOR"/>
    <property type="match status" value="1"/>
</dbReference>
<evidence type="ECO:0000256" key="7">
    <source>
        <dbReference type="ARBA" id="ARBA00022989"/>
    </source>
</evidence>
<dbReference type="Pfam" id="PF10326">
    <property type="entry name" value="7TM_GPCR_Str"/>
    <property type="match status" value="1"/>
</dbReference>
<keyword evidence="11" id="KW-0325">Glycoprotein</keyword>
<comment type="similarity">
    <text evidence="14">Belongs to the nematode receptor-like protein str family.</text>
</comment>
<dbReference type="GO" id="GO:0042048">
    <property type="term" value="P:olfactory behavior"/>
    <property type="evidence" value="ECO:0000318"/>
    <property type="project" value="GO_Central"/>
</dbReference>
<keyword evidence="7 19" id="KW-1133">Transmembrane helix</keyword>
<organism evidence="20 21">
    <name type="scientific">Caenorhabditis briggsae</name>
    <dbReference type="NCBI Taxonomy" id="6238"/>
    <lineage>
        <taxon>Eukaryota</taxon>
        <taxon>Metazoa</taxon>
        <taxon>Ecdysozoa</taxon>
        <taxon>Nematoda</taxon>
        <taxon>Chromadorea</taxon>
        <taxon>Rhabditida</taxon>
        <taxon>Rhabditina</taxon>
        <taxon>Rhabditomorpha</taxon>
        <taxon>Rhabditoidea</taxon>
        <taxon>Rhabditidae</taxon>
        <taxon>Peloderinae</taxon>
        <taxon>Caenorhabditis</taxon>
    </lineage>
</organism>
<dbReference type="InParanoid" id="E3CTX4"/>
<evidence type="ECO:0000256" key="12">
    <source>
        <dbReference type="ARBA" id="ARBA00023273"/>
    </source>
</evidence>
<dbReference type="eggNOG" id="ENOG502TGA2">
    <property type="taxonomic scope" value="Eukaryota"/>
</dbReference>
<feature type="transmembrane region" description="Helical" evidence="19">
    <location>
        <begin position="6"/>
        <end position="26"/>
    </location>
</feature>
<dbReference type="WormBase" id="CBG04967">
    <property type="protein sequence ID" value="CBP48273"/>
    <property type="gene ID" value="WBGene00027547"/>
</dbReference>
<evidence type="ECO:0000256" key="18">
    <source>
        <dbReference type="ARBA" id="ARBA00082489"/>
    </source>
</evidence>
<evidence type="ECO:0000256" key="8">
    <source>
        <dbReference type="ARBA" id="ARBA00023069"/>
    </source>
</evidence>
<comment type="subunit">
    <text evidence="15">Interacts with odr-4.</text>
</comment>
<feature type="transmembrane region" description="Helical" evidence="19">
    <location>
        <begin position="274"/>
        <end position="298"/>
    </location>
</feature>
<comment type="subcellular location">
    <subcellularLocation>
        <location evidence="1">Cell projection</location>
        <location evidence="1">Cilium membrane</location>
        <topology evidence="1">Multi-pass membrane protein</topology>
    </subcellularLocation>
</comment>
<evidence type="ECO:0000313" key="20">
    <source>
        <dbReference type="EMBL" id="CBX33007.2"/>
    </source>
</evidence>
<evidence type="ECO:0000256" key="1">
    <source>
        <dbReference type="ARBA" id="ARBA00004272"/>
    </source>
</evidence>
<dbReference type="GO" id="GO:0006935">
    <property type="term" value="P:chemotaxis"/>
    <property type="evidence" value="ECO:0007669"/>
    <property type="project" value="UniProtKB-KW"/>
</dbReference>
<evidence type="ECO:0000256" key="15">
    <source>
        <dbReference type="ARBA" id="ARBA00064300"/>
    </source>
</evidence>
<evidence type="ECO:0000256" key="6">
    <source>
        <dbReference type="ARBA" id="ARBA00022725"/>
    </source>
</evidence>
<evidence type="ECO:0000256" key="3">
    <source>
        <dbReference type="ARBA" id="ARBA00022500"/>
    </source>
</evidence>
<dbReference type="CTD" id="8580115"/>
<dbReference type="Proteomes" id="UP000008549">
    <property type="component" value="Unassembled WGS sequence"/>
</dbReference>
<dbReference type="HOGENOM" id="CLU_036335_2_3_1"/>
<reference evidence="20 21" key="2">
    <citation type="journal article" date="2011" name="PLoS Genet.">
        <title>Caenorhabditis briggsae recombinant inbred line genotypes reveal inter-strain incompatibility and the evolution of recombination.</title>
        <authorList>
            <person name="Ross J.A."/>
            <person name="Koboldt D.C."/>
            <person name="Staisch J.E."/>
            <person name="Chamberlin H.M."/>
            <person name="Gupta B.P."/>
            <person name="Miller R.D."/>
            <person name="Baird S.E."/>
            <person name="Haag E.S."/>
        </authorList>
    </citation>
    <scope>NUCLEOTIDE SEQUENCE [LARGE SCALE GENOMIC DNA]</scope>
    <source>
        <strain evidence="20 21">AF16</strain>
    </source>
</reference>
<evidence type="ECO:0000256" key="4">
    <source>
        <dbReference type="ARBA" id="ARBA00022606"/>
    </source>
</evidence>
<sequence>MDLAIQPLSFALTFFINSSLIYLIVTKSPKIMGTYRHLMIYFCCFSIFFSIIDVIVQPTMFTYGSGYFMIIDVKKRGIPPEVAVFFMKVLCGCFGVTIYGIAIHFVYRFFALERKGKLKYFEINYLALWFVIPVVGGFSWYITIEIFFESGSGSLETEYLRNMFNKSNLNFADFASIGGVYYSTNNSVNWRSISGYSCFVSIMVIAFIIIVVAGWKSWKIVSKLLEHGESDFSRKLQMQLYKALVAQTTVPIILLFIPFGILFTLPIFKLGCQFLNRIIVLIFAFYPAIDPLPIIYFVDYYMVSVLGKTLKTILITFRSFQMQNESKSCNS</sequence>
<dbReference type="GO" id="GO:0005886">
    <property type="term" value="C:plasma membrane"/>
    <property type="evidence" value="ECO:0000318"/>
    <property type="project" value="GO_Central"/>
</dbReference>
<evidence type="ECO:0000256" key="13">
    <source>
        <dbReference type="ARBA" id="ARBA00054965"/>
    </source>
</evidence>
<dbReference type="FunFam" id="1.20.1070.10:FF:000128">
    <property type="entry name" value="Seven TM Receptor"/>
    <property type="match status" value="1"/>
</dbReference>
<evidence type="ECO:0000313" key="22">
    <source>
        <dbReference type="WormBase" id="CBG04967"/>
    </source>
</evidence>
<keyword evidence="9 19" id="KW-0472">Membrane</keyword>
<dbReference type="SUPFAM" id="SSF81321">
    <property type="entry name" value="Family A G protein-coupled receptor-like"/>
    <property type="match status" value="1"/>
</dbReference>
<keyword evidence="10" id="KW-0675">Receptor</keyword>
<feature type="transmembrane region" description="Helical" evidence="19">
    <location>
        <begin position="244"/>
        <end position="268"/>
    </location>
</feature>
<evidence type="ECO:0000256" key="9">
    <source>
        <dbReference type="ARBA" id="ARBA00023136"/>
    </source>
</evidence>
<feature type="transmembrane region" description="Helical" evidence="19">
    <location>
        <begin position="38"/>
        <end position="63"/>
    </location>
</feature>
<keyword evidence="3" id="KW-0145">Chemotaxis</keyword>
<dbReference type="InterPro" id="IPR019428">
    <property type="entry name" value="7TM_GPCR_serpentine_rcpt_Str"/>
</dbReference>
<dbReference type="PANTHER" id="PTHR22943">
    <property type="entry name" value="7-TRANSMEMBRANE DOMAIN RECEPTOR C.ELEGANS"/>
    <property type="match status" value="1"/>
</dbReference>
<feature type="non-terminal residue" evidence="20">
    <location>
        <position position="331"/>
    </location>
</feature>
<comment type="function">
    <text evidence="13">An odorant receptor which affects chemotaxis to the volatile odorant diacetyl. Specifies AWA neuronal cell fate via the odr-7 pathway.</text>
</comment>
<proteinExistence type="inferred from homology"/>
<keyword evidence="5 19" id="KW-0812">Transmembrane</keyword>
<dbReference type="RefSeq" id="XP_002638119.1">
    <property type="nucleotide sequence ID" value="XM_002638073.1"/>
</dbReference>
<dbReference type="GO" id="GO:0007186">
    <property type="term" value="P:G protein-coupled receptor signaling pathway"/>
    <property type="evidence" value="ECO:0000318"/>
    <property type="project" value="GO_Central"/>
</dbReference>
<dbReference type="GO" id="GO:0038022">
    <property type="term" value="F:G protein-coupled olfactory receptor activity"/>
    <property type="evidence" value="ECO:0000318"/>
    <property type="project" value="GO_Central"/>
</dbReference>
<keyword evidence="8" id="KW-0969">Cilium</keyword>
<evidence type="ECO:0000256" key="5">
    <source>
        <dbReference type="ARBA" id="ARBA00022692"/>
    </source>
</evidence>
<name>E3CTX4_CAEBR</name>
<evidence type="ECO:0000256" key="2">
    <source>
        <dbReference type="ARBA" id="ARBA00022475"/>
    </source>
</evidence>
<dbReference type="KEGG" id="cbr:CBG_04967"/>
<accession>E3CTX4</accession>
<evidence type="ECO:0000256" key="16">
    <source>
        <dbReference type="ARBA" id="ARBA00067967"/>
    </source>
</evidence>
<feature type="transmembrane region" description="Helical" evidence="19">
    <location>
        <begin position="123"/>
        <end position="142"/>
    </location>
</feature>
<keyword evidence="12" id="KW-0966">Cell projection</keyword>
<feature type="transmembrane region" description="Helical" evidence="19">
    <location>
        <begin position="83"/>
        <end position="111"/>
    </location>
</feature>
<dbReference type="OMA" id="FAFYPAI"/>
<keyword evidence="4" id="KW-0716">Sensory transduction</keyword>
<keyword evidence="6" id="KW-0552">Olfaction</keyword>
<evidence type="ECO:0000313" key="21">
    <source>
        <dbReference type="Proteomes" id="UP000008549"/>
    </source>
</evidence>
<dbReference type="AlphaFoldDB" id="E3CTX4"/>
<evidence type="ECO:0000256" key="14">
    <source>
        <dbReference type="ARBA" id="ARBA00061678"/>
    </source>
</evidence>
<dbReference type="GO" id="GO:0060170">
    <property type="term" value="C:ciliary membrane"/>
    <property type="evidence" value="ECO:0007669"/>
    <property type="project" value="UniProtKB-SubCell"/>
</dbReference>
<evidence type="ECO:0000256" key="17">
    <source>
        <dbReference type="ARBA" id="ARBA00078653"/>
    </source>
</evidence>
<protein>
    <recommendedName>
        <fullName evidence="16">Serpentine receptor class r-10</fullName>
    </recommendedName>
    <alternativeName>
        <fullName evidence="17">Odorant response abnormal protein 10</fullName>
    </alternativeName>
    <alternativeName>
        <fullName evidence="18">Olfactory receptor 10</fullName>
    </alternativeName>
</protein>